<feature type="compositionally biased region" description="Pro residues" evidence="1">
    <location>
        <begin position="7"/>
        <end position="36"/>
    </location>
</feature>
<dbReference type="GO" id="GO:0006974">
    <property type="term" value="P:DNA damage response"/>
    <property type="evidence" value="ECO:0007669"/>
    <property type="project" value="TreeGrafter"/>
</dbReference>
<feature type="region of interest" description="Disordered" evidence="1">
    <location>
        <begin position="1"/>
        <end position="46"/>
    </location>
</feature>
<dbReference type="HOGENOM" id="CLU_1287630_0_0_11"/>
<dbReference type="RefSeq" id="WP_014059930.1">
    <property type="nucleotide sequence ID" value="NC_015957.1"/>
</dbReference>
<dbReference type="Pfam" id="PF04402">
    <property type="entry name" value="SIMPL"/>
    <property type="match status" value="1"/>
</dbReference>
<dbReference type="Proteomes" id="UP000008703">
    <property type="component" value="Chromosome"/>
</dbReference>
<evidence type="ECO:0000313" key="3">
    <source>
        <dbReference type="Proteomes" id="UP000008703"/>
    </source>
</evidence>
<dbReference type="eggNOG" id="COG2968">
    <property type="taxonomic scope" value="Bacteria"/>
</dbReference>
<dbReference type="EMBL" id="CP002994">
    <property type="protein sequence ID" value="AEM86454.1"/>
    <property type="molecule type" value="Genomic_DNA"/>
</dbReference>
<evidence type="ECO:0000256" key="1">
    <source>
        <dbReference type="SAM" id="MobiDB-lite"/>
    </source>
</evidence>
<protein>
    <recommendedName>
        <fullName evidence="4">SIMPL domain-containing protein</fullName>
    </recommendedName>
</protein>
<dbReference type="KEGG" id="svl:Strvi_7087"/>
<dbReference type="AlphaFoldDB" id="G2NVZ4"/>
<gene>
    <name evidence="2" type="ORF">Strvi_7087</name>
</gene>
<organism evidence="2 3">
    <name type="scientific">Streptomyces violaceusniger (strain Tu 4113)</name>
    <dbReference type="NCBI Taxonomy" id="653045"/>
    <lineage>
        <taxon>Bacteria</taxon>
        <taxon>Bacillati</taxon>
        <taxon>Actinomycetota</taxon>
        <taxon>Actinomycetes</taxon>
        <taxon>Kitasatosporales</taxon>
        <taxon>Streptomycetaceae</taxon>
        <taxon>Streptomyces</taxon>
        <taxon>Streptomyces violaceusniger group</taxon>
    </lineage>
</organism>
<keyword evidence="3" id="KW-1185">Reference proteome</keyword>
<dbReference type="InterPro" id="IPR007497">
    <property type="entry name" value="SIMPL/DUF541"/>
</dbReference>
<proteinExistence type="predicted"/>
<dbReference type="InterPro" id="IPR052022">
    <property type="entry name" value="26kDa_periplasmic_antigen"/>
</dbReference>
<evidence type="ECO:0000313" key="2">
    <source>
        <dbReference type="EMBL" id="AEM86454.1"/>
    </source>
</evidence>
<dbReference type="PANTHER" id="PTHR34387">
    <property type="entry name" value="SLR1258 PROTEIN"/>
    <property type="match status" value="1"/>
</dbReference>
<dbReference type="PANTHER" id="PTHR34387:SF1">
    <property type="entry name" value="PERIPLASMIC IMMUNOGENIC PROTEIN"/>
    <property type="match status" value="1"/>
</dbReference>
<name>G2NVZ4_STRV4</name>
<evidence type="ECO:0008006" key="4">
    <source>
        <dbReference type="Google" id="ProtNLM"/>
    </source>
</evidence>
<dbReference type="Gene3D" id="3.30.70.2970">
    <property type="entry name" value="Protein of unknown function (DUF541), domain 2"/>
    <property type="match status" value="1"/>
</dbReference>
<dbReference type="Gene3D" id="3.30.110.170">
    <property type="entry name" value="Protein of unknown function (DUF541), domain 1"/>
    <property type="match status" value="1"/>
</dbReference>
<sequence>MDQPAHPSQPPQPTAPAPAAPAPAAPAPAAPAPAAPVPYGTPDTPRVAVRGEATLEVDPEIARLTITVSARGADRRAALDDLTRRNNQVLALVKPYGEAVEKLETGAFSVTPEINPKSRHERVRAYHGRVQLTATLTDFTALGELTTRLADLDLTRVDGPWWGLRPDSPAYGRARQQAVREAVQRAREYAGALGSRLVALTELADLEAEQGPLQPVAAATRGRSAFGGPPDRDAVAALDLEPQRQTVYAHVNARFTITPPEL</sequence>
<accession>G2NVZ4</accession>
<reference evidence="2" key="1">
    <citation type="submission" date="2011-08" db="EMBL/GenBank/DDBJ databases">
        <title>Complete sequence of chromosome of Streptomyces violaceusniger Tu 4113.</title>
        <authorList>
            <consortium name="US DOE Joint Genome Institute"/>
            <person name="Lucas S."/>
            <person name="Han J."/>
            <person name="Lapidus A."/>
            <person name="Cheng J.-F."/>
            <person name="Goodwin L."/>
            <person name="Pitluck S."/>
            <person name="Peters L."/>
            <person name="Ivanova N."/>
            <person name="Daligault H."/>
            <person name="Detter J.C."/>
            <person name="Han C."/>
            <person name="Tapia R."/>
            <person name="Land M."/>
            <person name="Hauser L."/>
            <person name="Kyrpides N."/>
            <person name="Ivanova N."/>
            <person name="Pagani I."/>
            <person name="Hagen A."/>
            <person name="Katz L."/>
            <person name="Fiedler H.-P."/>
            <person name="Keasling J."/>
            <person name="Fortman J."/>
            <person name="Woyke T."/>
        </authorList>
    </citation>
    <scope>NUCLEOTIDE SEQUENCE [LARGE SCALE GENOMIC DNA]</scope>
    <source>
        <strain evidence="2">Tu 4113</strain>
    </source>
</reference>